<protein>
    <submittedName>
        <fullName evidence="1">Uncharacterized protein</fullName>
    </submittedName>
</protein>
<dbReference type="OrthoDB" id="10262710at2759"/>
<dbReference type="AlphaFoldDB" id="A0A504Z4K0"/>
<dbReference type="EMBL" id="SUNJ01003060">
    <property type="protein sequence ID" value="TPP65527.1"/>
    <property type="molecule type" value="Genomic_DNA"/>
</dbReference>
<proteinExistence type="predicted"/>
<evidence type="ECO:0000313" key="1">
    <source>
        <dbReference type="EMBL" id="TPP65527.1"/>
    </source>
</evidence>
<organism evidence="1 2">
    <name type="scientific">Fasciola gigantica</name>
    <name type="common">Giant liver fluke</name>
    <dbReference type="NCBI Taxonomy" id="46835"/>
    <lineage>
        <taxon>Eukaryota</taxon>
        <taxon>Metazoa</taxon>
        <taxon>Spiralia</taxon>
        <taxon>Lophotrochozoa</taxon>
        <taxon>Platyhelminthes</taxon>
        <taxon>Trematoda</taxon>
        <taxon>Digenea</taxon>
        <taxon>Plagiorchiida</taxon>
        <taxon>Echinostomata</taxon>
        <taxon>Echinostomatoidea</taxon>
        <taxon>Fasciolidae</taxon>
        <taxon>Fasciola</taxon>
    </lineage>
</organism>
<keyword evidence="2" id="KW-1185">Reference proteome</keyword>
<accession>A0A504Z4K0</accession>
<sequence length="47" mass="5076">MELVIEFIEKPGNQQAAKLKSLESTGTGGQALRNFLLSVRNSSSPID</sequence>
<evidence type="ECO:0000313" key="2">
    <source>
        <dbReference type="Proteomes" id="UP000316759"/>
    </source>
</evidence>
<comment type="caution">
    <text evidence="1">The sequence shown here is derived from an EMBL/GenBank/DDBJ whole genome shotgun (WGS) entry which is preliminary data.</text>
</comment>
<gene>
    <name evidence="1" type="ORF">FGIG_10955</name>
</gene>
<dbReference type="Proteomes" id="UP000316759">
    <property type="component" value="Unassembled WGS sequence"/>
</dbReference>
<reference evidence="1 2" key="1">
    <citation type="submission" date="2019-04" db="EMBL/GenBank/DDBJ databases">
        <title>Annotation for the trematode Fasciola gigantica.</title>
        <authorList>
            <person name="Choi Y.-J."/>
        </authorList>
    </citation>
    <scope>NUCLEOTIDE SEQUENCE [LARGE SCALE GENOMIC DNA]</scope>
    <source>
        <strain evidence="1">Uganda_cow_1</strain>
    </source>
</reference>
<name>A0A504Z4K0_FASGI</name>